<evidence type="ECO:0000256" key="1">
    <source>
        <dbReference type="ARBA" id="ARBA00022741"/>
    </source>
</evidence>
<evidence type="ECO:0000259" key="3">
    <source>
        <dbReference type="Pfam" id="PF00501"/>
    </source>
</evidence>
<keyword evidence="2" id="KW-0067">ATP-binding</keyword>
<dbReference type="Pfam" id="PF00501">
    <property type="entry name" value="AMP-binding"/>
    <property type="match status" value="1"/>
</dbReference>
<dbReference type="Proteomes" id="UP000320811">
    <property type="component" value="Unassembled WGS sequence"/>
</dbReference>
<dbReference type="Pfam" id="PF23562">
    <property type="entry name" value="AMP-binding_C_3"/>
    <property type="match status" value="1"/>
</dbReference>
<feature type="domain" description="AMP-dependent synthetase/ligase" evidence="3">
    <location>
        <begin position="49"/>
        <end position="457"/>
    </location>
</feature>
<dbReference type="Gene3D" id="3.40.50.12780">
    <property type="entry name" value="N-terminal domain of ligase-like"/>
    <property type="match status" value="1"/>
</dbReference>
<gene>
    <name evidence="4" type="ORF">FHW36_103198</name>
</gene>
<dbReference type="InterPro" id="IPR020845">
    <property type="entry name" value="AMP-binding_CS"/>
</dbReference>
<dbReference type="GO" id="GO:0005524">
    <property type="term" value="F:ATP binding"/>
    <property type="evidence" value="ECO:0007669"/>
    <property type="project" value="UniProtKB-KW"/>
</dbReference>
<dbReference type="GO" id="GO:0004467">
    <property type="term" value="F:long-chain fatty acid-CoA ligase activity"/>
    <property type="evidence" value="ECO:0007669"/>
    <property type="project" value="TreeGrafter"/>
</dbReference>
<comment type="caution">
    <text evidence="4">The sequence shown here is derived from an EMBL/GenBank/DDBJ whole genome shotgun (WGS) entry which is preliminary data.</text>
</comment>
<dbReference type="InterPro" id="IPR000873">
    <property type="entry name" value="AMP-dep_synth/lig_dom"/>
</dbReference>
<keyword evidence="1" id="KW-0547">Nucleotide-binding</keyword>
<evidence type="ECO:0000313" key="4">
    <source>
        <dbReference type="EMBL" id="TWF41394.1"/>
    </source>
</evidence>
<dbReference type="PROSITE" id="PS00455">
    <property type="entry name" value="AMP_BINDING"/>
    <property type="match status" value="1"/>
</dbReference>
<dbReference type="GO" id="GO:0016020">
    <property type="term" value="C:membrane"/>
    <property type="evidence" value="ECO:0007669"/>
    <property type="project" value="TreeGrafter"/>
</dbReference>
<organism evidence="4 5">
    <name type="scientific">Chitinophaga polysaccharea</name>
    <dbReference type="NCBI Taxonomy" id="1293035"/>
    <lineage>
        <taxon>Bacteria</taxon>
        <taxon>Pseudomonadati</taxon>
        <taxon>Bacteroidota</taxon>
        <taxon>Chitinophagia</taxon>
        <taxon>Chitinophagales</taxon>
        <taxon>Chitinophagaceae</taxon>
        <taxon>Chitinophaga</taxon>
    </lineage>
</organism>
<sequence length="630" mass="70871">MEEWPGVKYRPNCYHCNHPDEQHLYLFIIGQESTKQCYHMNRLFDLAAAQATARPNSIMLASKVNGTWQTLTCREVMEQAAAFADGLLELGIQNDELLPEKQEKIALVSQNRPEWIIADLGVQQTGAILTPIYPTISPTEFALILNEAEVRIMIFAGKELYDRFQPAFKDIPTLTHVYTFDEVPGVKHWKTLTASPAGEAKRKAVCDRITGETVATIIYTSGTTGTPKGVMLTHRNIVSNVIGSMPAFSFARKDDRCLSFLPLNHIFEKTVTYIYIQAGLSIYYAESMDTIGDNLREIKPMIFTCVPRLLEKVYERIMAKGMELKGIKRALFFWAVDLGKRYDNINRGSIFYRVQLALANKLIFNKWREALGGRVDAIVSGSAAMQEKLIRIFTAAGIIVMEGYGLTETSPVISVNRIESKDRRIGTVGTLIDDIEVKLAEDGEIICRGPNIMLGYYKKPEQTAAVISPDGWLATGDIGVCVENRFLKITDRKKEIFKTSGGKYVAPQAIENKMRESPFIAQMMIVGPGRKFVSALIVPGFDQVRNRLASQGIALPDDNRELIKLPAAIQLIQEQVDRYNPLFGHVEQVKKFTLLPGEWTVDNGILTPKLSLRRKVVEQQFEKEINAMYE</sequence>
<proteinExistence type="predicted"/>
<dbReference type="SUPFAM" id="SSF56801">
    <property type="entry name" value="Acetyl-CoA synthetase-like"/>
    <property type="match status" value="1"/>
</dbReference>
<dbReference type="InterPro" id="IPR042099">
    <property type="entry name" value="ANL_N_sf"/>
</dbReference>
<dbReference type="PANTHER" id="PTHR43272">
    <property type="entry name" value="LONG-CHAIN-FATTY-ACID--COA LIGASE"/>
    <property type="match status" value="1"/>
</dbReference>
<dbReference type="EMBL" id="VIWO01000003">
    <property type="protein sequence ID" value="TWF41394.1"/>
    <property type="molecule type" value="Genomic_DNA"/>
</dbReference>
<protein>
    <submittedName>
        <fullName evidence="4">Long-chain acyl-CoA synthetase</fullName>
    </submittedName>
</protein>
<evidence type="ECO:0000256" key="2">
    <source>
        <dbReference type="ARBA" id="ARBA00022840"/>
    </source>
</evidence>
<dbReference type="AlphaFoldDB" id="A0A561PTE2"/>
<name>A0A561PTE2_9BACT</name>
<reference evidence="4 5" key="1">
    <citation type="submission" date="2019-06" db="EMBL/GenBank/DDBJ databases">
        <title>Sorghum-associated microbial communities from plants grown in Nebraska, USA.</title>
        <authorList>
            <person name="Schachtman D."/>
        </authorList>
    </citation>
    <scope>NUCLEOTIDE SEQUENCE [LARGE SCALE GENOMIC DNA]</scope>
    <source>
        <strain evidence="4 5">1209</strain>
    </source>
</reference>
<dbReference type="CDD" id="cd05907">
    <property type="entry name" value="VL_LC_FACS_like"/>
    <property type="match status" value="1"/>
</dbReference>
<accession>A0A561PTE2</accession>
<dbReference type="PANTHER" id="PTHR43272:SF33">
    <property type="entry name" value="AMP-BINDING DOMAIN-CONTAINING PROTEIN-RELATED"/>
    <property type="match status" value="1"/>
</dbReference>
<keyword evidence="5" id="KW-1185">Reference proteome</keyword>
<evidence type="ECO:0000313" key="5">
    <source>
        <dbReference type="Proteomes" id="UP000320811"/>
    </source>
</evidence>